<evidence type="ECO:0000256" key="6">
    <source>
        <dbReference type="ARBA" id="ARBA00022989"/>
    </source>
</evidence>
<proteinExistence type="inferred from homology"/>
<evidence type="ECO:0000256" key="9">
    <source>
        <dbReference type="SAM" id="Phobius"/>
    </source>
</evidence>
<name>A0A1H6D6L2_9PSEU</name>
<keyword evidence="4" id="KW-1003">Cell membrane</keyword>
<evidence type="ECO:0000256" key="8">
    <source>
        <dbReference type="SAM" id="MobiDB-lite"/>
    </source>
</evidence>
<dbReference type="FunFam" id="1.10.3470.10:FF:000001">
    <property type="entry name" value="Vitamin B12 ABC transporter permease BtuC"/>
    <property type="match status" value="1"/>
</dbReference>
<protein>
    <submittedName>
        <fullName evidence="10">Iron complex transport system permease protein</fullName>
    </submittedName>
</protein>
<feature type="transmembrane region" description="Helical" evidence="9">
    <location>
        <begin position="234"/>
        <end position="252"/>
    </location>
</feature>
<dbReference type="InterPro" id="IPR000522">
    <property type="entry name" value="ABC_transptr_permease_BtuC"/>
</dbReference>
<dbReference type="EMBL" id="FNVB01000005">
    <property type="protein sequence ID" value="SEG80990.1"/>
    <property type="molecule type" value="Genomic_DNA"/>
</dbReference>
<dbReference type="RefSeq" id="WP_093349985.1">
    <property type="nucleotide sequence ID" value="NZ_FNVB01000005.1"/>
</dbReference>
<dbReference type="Proteomes" id="UP000199690">
    <property type="component" value="Unassembled WGS sequence"/>
</dbReference>
<evidence type="ECO:0000313" key="10">
    <source>
        <dbReference type="EMBL" id="SEG80990.1"/>
    </source>
</evidence>
<dbReference type="Proteomes" id="UP000236729">
    <property type="component" value="Unassembled WGS sequence"/>
</dbReference>
<feature type="transmembrane region" description="Helical" evidence="9">
    <location>
        <begin position="187"/>
        <end position="209"/>
    </location>
</feature>
<dbReference type="PANTHER" id="PTHR30472:SF67">
    <property type="entry name" value="PERMEASE OF ABC TRANSPORTER-RELATED"/>
    <property type="match status" value="1"/>
</dbReference>
<dbReference type="CDD" id="cd06550">
    <property type="entry name" value="TM_ABC_iron-siderophores_like"/>
    <property type="match status" value="1"/>
</dbReference>
<feature type="transmembrane region" description="Helical" evidence="9">
    <location>
        <begin position="41"/>
        <end position="64"/>
    </location>
</feature>
<keyword evidence="5 9" id="KW-0812">Transmembrane</keyword>
<dbReference type="Gene3D" id="1.10.3470.10">
    <property type="entry name" value="ABC transporter involved in vitamin B12 uptake, BtuC"/>
    <property type="match status" value="1"/>
</dbReference>
<accession>A0A1I1Q438</accession>
<evidence type="ECO:0000256" key="1">
    <source>
        <dbReference type="ARBA" id="ARBA00004651"/>
    </source>
</evidence>
<dbReference type="EMBL" id="FOME01000002">
    <property type="protein sequence ID" value="SFD13983.1"/>
    <property type="molecule type" value="Genomic_DNA"/>
</dbReference>
<comment type="subcellular location">
    <subcellularLocation>
        <location evidence="1">Cell membrane</location>
        <topology evidence="1">Multi-pass membrane protein</topology>
    </subcellularLocation>
</comment>
<dbReference type="PANTHER" id="PTHR30472">
    <property type="entry name" value="FERRIC ENTEROBACTIN TRANSPORT SYSTEM PERMEASE PROTEIN"/>
    <property type="match status" value="1"/>
</dbReference>
<organism evidence="10 13">
    <name type="scientific">Saccharopolyspora kobensis</name>
    <dbReference type="NCBI Taxonomy" id="146035"/>
    <lineage>
        <taxon>Bacteria</taxon>
        <taxon>Bacillati</taxon>
        <taxon>Actinomycetota</taxon>
        <taxon>Actinomycetes</taxon>
        <taxon>Pseudonocardiales</taxon>
        <taxon>Pseudonocardiaceae</taxon>
        <taxon>Saccharopolyspora</taxon>
    </lineage>
</organism>
<feature type="transmembrane region" description="Helical" evidence="9">
    <location>
        <begin position="142"/>
        <end position="175"/>
    </location>
</feature>
<feature type="region of interest" description="Disordered" evidence="8">
    <location>
        <begin position="1"/>
        <end position="33"/>
    </location>
</feature>
<feature type="transmembrane region" description="Helical" evidence="9">
    <location>
        <begin position="319"/>
        <end position="341"/>
    </location>
</feature>
<comment type="similarity">
    <text evidence="2">Belongs to the binding-protein-dependent transport system permease family. FecCD subfamily.</text>
</comment>
<feature type="transmembrane region" description="Helical" evidence="9">
    <location>
        <begin position="347"/>
        <end position="365"/>
    </location>
</feature>
<feature type="transmembrane region" description="Helical" evidence="9">
    <location>
        <begin position="264"/>
        <end position="287"/>
    </location>
</feature>
<keyword evidence="6 9" id="KW-1133">Transmembrane helix</keyword>
<feature type="compositionally biased region" description="Basic and acidic residues" evidence="8">
    <location>
        <begin position="12"/>
        <end position="21"/>
    </location>
</feature>
<keyword evidence="12" id="KW-1185">Reference proteome</keyword>
<evidence type="ECO:0000313" key="11">
    <source>
        <dbReference type="EMBL" id="SFD13983.1"/>
    </source>
</evidence>
<evidence type="ECO:0000256" key="4">
    <source>
        <dbReference type="ARBA" id="ARBA00022475"/>
    </source>
</evidence>
<evidence type="ECO:0000256" key="5">
    <source>
        <dbReference type="ARBA" id="ARBA00022692"/>
    </source>
</evidence>
<reference evidence="10" key="1">
    <citation type="submission" date="2016-10" db="EMBL/GenBank/DDBJ databases">
        <authorList>
            <person name="de Groot N.N."/>
        </authorList>
    </citation>
    <scope>NUCLEOTIDE SEQUENCE [LARGE SCALE GENOMIC DNA]</scope>
    <source>
        <strain evidence="10">ATCC 20501</strain>
    </source>
</reference>
<sequence>MSSPESNPAAQPREREIEKDAGTTANRGEAAQGGGAGKRLLLVYAALLVALVVVGGLAISLGSVRLPLGQVWRIVLEPVLPWIEPDWRPARAAIVFDSRMPRVVGGVLVGAALALSGAIAQLVTGNPLADPYLLGVSEGAGFAVSLTIVLGIGAGAVGLPLVAFLGGLTALLIVLAVSGRSGSVTTLVLGGLAVGQVAFAMTSFVLHAFGTGDQAKQVMFWISGGLGAVRWESLPVPAAVLALGLIAAAASGRWMNVLHSGDDAAAALGINARVFRTCCLIAISLLAGTAVSVAGGIVFVGLLVPHAATFLVGSEAHRLLPVSALLGAVFLVLADLVARLVVAPSELPVGVLTALVGGPVFLVMLRRRRRIA</sequence>
<evidence type="ECO:0000256" key="3">
    <source>
        <dbReference type="ARBA" id="ARBA00022448"/>
    </source>
</evidence>
<feature type="transmembrane region" description="Helical" evidence="9">
    <location>
        <begin position="103"/>
        <end position="122"/>
    </location>
</feature>
<gene>
    <name evidence="10" type="ORF">SAMN02982929_04081</name>
    <name evidence="11" type="ORF">SAMN05216506_102676</name>
</gene>
<feature type="transmembrane region" description="Helical" evidence="9">
    <location>
        <begin position="293"/>
        <end position="312"/>
    </location>
</feature>
<dbReference type="GO" id="GO:0005886">
    <property type="term" value="C:plasma membrane"/>
    <property type="evidence" value="ECO:0007669"/>
    <property type="project" value="UniProtKB-SubCell"/>
</dbReference>
<evidence type="ECO:0000313" key="13">
    <source>
        <dbReference type="Proteomes" id="UP000236729"/>
    </source>
</evidence>
<dbReference type="GO" id="GO:0022857">
    <property type="term" value="F:transmembrane transporter activity"/>
    <property type="evidence" value="ECO:0007669"/>
    <property type="project" value="InterPro"/>
</dbReference>
<dbReference type="SMR" id="A0A1H6D6L2"/>
<keyword evidence="3" id="KW-0813">Transport</keyword>
<dbReference type="SUPFAM" id="SSF81345">
    <property type="entry name" value="ABC transporter involved in vitamin B12 uptake, BtuC"/>
    <property type="match status" value="1"/>
</dbReference>
<evidence type="ECO:0000256" key="2">
    <source>
        <dbReference type="ARBA" id="ARBA00007935"/>
    </source>
</evidence>
<accession>A0A1H6D6L2</accession>
<dbReference type="InterPro" id="IPR037294">
    <property type="entry name" value="ABC_BtuC-like"/>
</dbReference>
<evidence type="ECO:0000313" key="12">
    <source>
        <dbReference type="Proteomes" id="UP000199690"/>
    </source>
</evidence>
<dbReference type="AlphaFoldDB" id="A0A1H6D6L2"/>
<keyword evidence="7 9" id="KW-0472">Membrane</keyword>
<reference evidence="12 13" key="2">
    <citation type="submission" date="2016-10" db="EMBL/GenBank/DDBJ databases">
        <authorList>
            <person name="Varghese N."/>
            <person name="Submissions S."/>
        </authorList>
    </citation>
    <scope>NUCLEOTIDE SEQUENCE [LARGE SCALE GENOMIC DNA]</scope>
    <source>
        <strain evidence="13">ATCC 20501</strain>
        <strain evidence="11 12">CGMCC 4.3529</strain>
    </source>
</reference>
<evidence type="ECO:0000256" key="7">
    <source>
        <dbReference type="ARBA" id="ARBA00023136"/>
    </source>
</evidence>
<dbReference type="Pfam" id="PF01032">
    <property type="entry name" value="FecCD"/>
    <property type="match status" value="1"/>
</dbReference>
<dbReference type="GO" id="GO:0033214">
    <property type="term" value="P:siderophore-iron import into cell"/>
    <property type="evidence" value="ECO:0007669"/>
    <property type="project" value="TreeGrafter"/>
</dbReference>